<feature type="transmembrane region" description="Helical" evidence="8">
    <location>
        <begin position="198"/>
        <end position="216"/>
    </location>
</feature>
<keyword evidence="3" id="KW-0813">Transport</keyword>
<evidence type="ECO:0000256" key="3">
    <source>
        <dbReference type="ARBA" id="ARBA00022448"/>
    </source>
</evidence>
<gene>
    <name evidence="9" type="ORF">FAK_31540</name>
</gene>
<dbReference type="GO" id="GO:0005886">
    <property type="term" value="C:plasma membrane"/>
    <property type="evidence" value="ECO:0007669"/>
    <property type="project" value="UniProtKB-SubCell"/>
</dbReference>
<comment type="similarity">
    <text evidence="2 8">Belongs to the 4-toluene sulfonate uptake permease (TSUP) (TC 2.A.102) family.</text>
</comment>
<dbReference type="InterPro" id="IPR052017">
    <property type="entry name" value="TSUP"/>
</dbReference>
<keyword evidence="5 8" id="KW-0812">Transmembrane</keyword>
<keyword evidence="10" id="KW-1185">Reference proteome</keyword>
<dbReference type="Proteomes" id="UP001366166">
    <property type="component" value="Chromosome"/>
</dbReference>
<feature type="transmembrane region" description="Helical" evidence="8">
    <location>
        <begin position="43"/>
        <end position="61"/>
    </location>
</feature>
<accession>A0AAU9EG54</accession>
<dbReference type="KEGG" id="dmp:FAK_31540"/>
<evidence type="ECO:0000256" key="7">
    <source>
        <dbReference type="ARBA" id="ARBA00023136"/>
    </source>
</evidence>
<feature type="transmembrane region" description="Helical" evidence="8">
    <location>
        <begin position="6"/>
        <end position="36"/>
    </location>
</feature>
<proteinExistence type="inferred from homology"/>
<evidence type="ECO:0000256" key="8">
    <source>
        <dbReference type="RuleBase" id="RU363041"/>
    </source>
</evidence>
<feature type="transmembrane region" description="Helical" evidence="8">
    <location>
        <begin position="128"/>
        <end position="147"/>
    </location>
</feature>
<reference evidence="10" key="1">
    <citation type="journal article" date="2023" name="Arch. Microbiol.">
        <title>Desulfoferula mesophilus gen. nov. sp. nov., a mesophilic sulfate-reducing bacterium isolated from a brackish lake sediment.</title>
        <authorList>
            <person name="Watanabe T."/>
            <person name="Yabe T."/>
            <person name="Tsuji J.M."/>
            <person name="Fukui M."/>
        </authorList>
    </citation>
    <scope>NUCLEOTIDE SEQUENCE [LARGE SCALE GENOMIC DNA]</scope>
    <source>
        <strain evidence="10">12FAK</strain>
    </source>
</reference>
<sequence>MPEHLAMALIFLVSGFTMSFAGFGFAMVSVPLLALLLPIKDAVALQFPYCLVLFLYQAWHYRRHFSWEPLRPLVLGSALGLAVGTFLLYSLPDLALKRALAGFIAVVVVFSALPAGRVLAARYAHSPWWGRFCGFLSGSFLGAYTIGGPQAAVYIMSVTDDPRQAKSLLATFFSAQFVLMTLVYAAGGMFSWPVLRGTLAYSPAVALGSVLGFWAFSKASNRLYRYVVLAMLLVTAVALWWRA</sequence>
<feature type="transmembrane region" description="Helical" evidence="8">
    <location>
        <begin position="168"/>
        <end position="192"/>
    </location>
</feature>
<dbReference type="PANTHER" id="PTHR30269">
    <property type="entry name" value="TRANSMEMBRANE PROTEIN YFCA"/>
    <property type="match status" value="1"/>
</dbReference>
<keyword evidence="4 8" id="KW-1003">Cell membrane</keyword>
<evidence type="ECO:0000256" key="4">
    <source>
        <dbReference type="ARBA" id="ARBA00022475"/>
    </source>
</evidence>
<protein>
    <recommendedName>
        <fullName evidence="8">Probable membrane transporter protein</fullName>
    </recommendedName>
</protein>
<evidence type="ECO:0000313" key="10">
    <source>
        <dbReference type="Proteomes" id="UP001366166"/>
    </source>
</evidence>
<dbReference type="EMBL" id="AP028679">
    <property type="protein sequence ID" value="BEQ16088.1"/>
    <property type="molecule type" value="Genomic_DNA"/>
</dbReference>
<name>A0AAU9EG54_9BACT</name>
<feature type="transmembrane region" description="Helical" evidence="8">
    <location>
        <begin position="99"/>
        <end position="116"/>
    </location>
</feature>
<evidence type="ECO:0000256" key="6">
    <source>
        <dbReference type="ARBA" id="ARBA00022989"/>
    </source>
</evidence>
<dbReference type="PANTHER" id="PTHR30269:SF37">
    <property type="entry name" value="MEMBRANE TRANSPORTER PROTEIN"/>
    <property type="match status" value="1"/>
</dbReference>
<feature type="transmembrane region" description="Helical" evidence="8">
    <location>
        <begin position="223"/>
        <end position="241"/>
    </location>
</feature>
<dbReference type="AlphaFoldDB" id="A0AAU9EG54"/>
<dbReference type="RefSeq" id="WP_338601421.1">
    <property type="nucleotide sequence ID" value="NZ_AP028679.1"/>
</dbReference>
<dbReference type="InterPro" id="IPR002781">
    <property type="entry name" value="TM_pro_TauE-like"/>
</dbReference>
<evidence type="ECO:0000256" key="5">
    <source>
        <dbReference type="ARBA" id="ARBA00022692"/>
    </source>
</evidence>
<evidence type="ECO:0000313" key="9">
    <source>
        <dbReference type="EMBL" id="BEQ16088.1"/>
    </source>
</evidence>
<feature type="transmembrane region" description="Helical" evidence="8">
    <location>
        <begin position="73"/>
        <end position="92"/>
    </location>
</feature>
<evidence type="ECO:0000256" key="1">
    <source>
        <dbReference type="ARBA" id="ARBA00004651"/>
    </source>
</evidence>
<dbReference type="Pfam" id="PF01925">
    <property type="entry name" value="TauE"/>
    <property type="match status" value="1"/>
</dbReference>
<organism evidence="9 10">
    <name type="scientific">Desulfoferula mesophila</name>
    <dbReference type="NCBI Taxonomy" id="3058419"/>
    <lineage>
        <taxon>Bacteria</taxon>
        <taxon>Pseudomonadati</taxon>
        <taxon>Thermodesulfobacteriota</taxon>
        <taxon>Desulfarculia</taxon>
        <taxon>Desulfarculales</taxon>
        <taxon>Desulfarculaceae</taxon>
        <taxon>Desulfoferula</taxon>
    </lineage>
</organism>
<keyword evidence="7 8" id="KW-0472">Membrane</keyword>
<comment type="subcellular location">
    <subcellularLocation>
        <location evidence="1 8">Cell membrane</location>
        <topology evidence="1 8">Multi-pass membrane protein</topology>
    </subcellularLocation>
</comment>
<evidence type="ECO:0000256" key="2">
    <source>
        <dbReference type="ARBA" id="ARBA00009142"/>
    </source>
</evidence>
<keyword evidence="6 8" id="KW-1133">Transmembrane helix</keyword>